<evidence type="ECO:0008006" key="2">
    <source>
        <dbReference type="Google" id="ProtNLM"/>
    </source>
</evidence>
<dbReference type="Gene3D" id="3.30.70.1820">
    <property type="entry name" value="L1 transposable element, RRM domain"/>
    <property type="match status" value="1"/>
</dbReference>
<dbReference type="EMBL" id="IACI01010827">
    <property type="protein sequence ID" value="LAA20138.1"/>
    <property type="molecule type" value="Transcribed_RNA"/>
</dbReference>
<sequence length="128" mass="15541">MEKKLEVMDRKIMAMNKVLEDSIVHLEMERVAFYLRFQNVAEAKDEDLGVIMSELIAEALQRDWQEIVNELDEVYRIHTNYARRHKLPREVHIRFVRKKVRDIIYKIIKKESMLYKDKEIVTLKQIPR</sequence>
<reference evidence="1" key="2">
    <citation type="submission" date="2017-12" db="EMBL/GenBank/DDBJ databases">
        <title>Coralsnake Venomics: Analyses of Venom Gland Transcriptomes and Proteomes of Six Brazilian Taxa.</title>
        <authorList>
            <person name="Aird S.D."/>
            <person name="Jorge da Silva N."/>
            <person name="Qiu L."/>
            <person name="Villar-Briones A."/>
            <person name="Aparecida-Saddi V."/>
            <person name="Campos-Telles M.P."/>
            <person name="Grau M."/>
            <person name="Mikheyev A.S."/>
        </authorList>
    </citation>
    <scope>NUCLEOTIDE SEQUENCE</scope>
    <source>
        <tissue evidence="1">Venom_gland</tissue>
    </source>
</reference>
<evidence type="ECO:0000313" key="1">
    <source>
        <dbReference type="EMBL" id="LAA20138.1"/>
    </source>
</evidence>
<accession>A0A2H6MY49</accession>
<name>A0A2H6MY49_9SAUR</name>
<protein>
    <recommendedName>
        <fullName evidence="2">L1 transposable element RRM domain-containing protein</fullName>
    </recommendedName>
</protein>
<proteinExistence type="predicted"/>
<organism evidence="1">
    <name type="scientific">Micrurus carvalhoi</name>
    <dbReference type="NCBI Taxonomy" id="3147026"/>
    <lineage>
        <taxon>Eukaryota</taxon>
        <taxon>Metazoa</taxon>
        <taxon>Chordata</taxon>
        <taxon>Craniata</taxon>
        <taxon>Vertebrata</taxon>
        <taxon>Euteleostomi</taxon>
        <taxon>Lepidosauria</taxon>
        <taxon>Squamata</taxon>
        <taxon>Bifurcata</taxon>
        <taxon>Unidentata</taxon>
        <taxon>Episquamata</taxon>
        <taxon>Toxicofera</taxon>
        <taxon>Serpentes</taxon>
        <taxon>Colubroidea</taxon>
        <taxon>Elapidae</taxon>
        <taxon>Elapinae</taxon>
        <taxon>Micrurus</taxon>
    </lineage>
</organism>
<dbReference type="AlphaFoldDB" id="A0A2H6MY49"/>
<reference evidence="1" key="1">
    <citation type="submission" date="2017-07" db="EMBL/GenBank/DDBJ databases">
        <authorList>
            <person name="Mikheyev A."/>
            <person name="Grau M."/>
        </authorList>
    </citation>
    <scope>NUCLEOTIDE SEQUENCE</scope>
    <source>
        <tissue evidence="1">Venom_gland</tissue>
    </source>
</reference>